<protein>
    <recommendedName>
        <fullName evidence="8">Cell division protein DivIB</fullName>
    </recommendedName>
</protein>
<dbReference type="EMBL" id="JBHRRZ010000040">
    <property type="protein sequence ID" value="MFC2950194.1"/>
    <property type="molecule type" value="Genomic_DNA"/>
</dbReference>
<keyword evidence="2 8" id="KW-1003">Cell membrane</keyword>
<dbReference type="PANTHER" id="PTHR37820:SF1">
    <property type="entry name" value="CELL DIVISION PROTEIN FTSQ"/>
    <property type="match status" value="1"/>
</dbReference>
<accession>A0ABV7ABN3</accession>
<evidence type="ECO:0000256" key="2">
    <source>
        <dbReference type="ARBA" id="ARBA00022475"/>
    </source>
</evidence>
<keyword evidence="6 8" id="KW-0472">Membrane</keyword>
<dbReference type="InterPro" id="IPR005548">
    <property type="entry name" value="Cell_div_FtsQ/DivIB_C"/>
</dbReference>
<keyword evidence="5 8" id="KW-1133">Transmembrane helix</keyword>
<feature type="domain" description="POTRA" evidence="9">
    <location>
        <begin position="50"/>
        <end position="118"/>
    </location>
</feature>
<dbReference type="Pfam" id="PF03799">
    <property type="entry name" value="FtsQ_DivIB_C"/>
    <property type="match status" value="1"/>
</dbReference>
<dbReference type="HAMAP" id="MF_00912">
    <property type="entry name" value="DivIB"/>
    <property type="match status" value="1"/>
</dbReference>
<gene>
    <name evidence="8" type="primary">divIB</name>
    <name evidence="10" type="ORF">ACFODW_17865</name>
</gene>
<dbReference type="InterPro" id="IPR034746">
    <property type="entry name" value="POTRA"/>
</dbReference>
<evidence type="ECO:0000256" key="8">
    <source>
        <dbReference type="HAMAP-Rule" id="MF_00912"/>
    </source>
</evidence>
<dbReference type="Gene3D" id="3.10.20.310">
    <property type="entry name" value="membrane protein fhac"/>
    <property type="match status" value="1"/>
</dbReference>
<keyword evidence="7 8" id="KW-0131">Cell cycle</keyword>
<evidence type="ECO:0000313" key="10">
    <source>
        <dbReference type="EMBL" id="MFC2950194.1"/>
    </source>
</evidence>
<dbReference type="InterPro" id="IPR013685">
    <property type="entry name" value="POTRA_FtsQ_type"/>
</dbReference>
<comment type="function">
    <text evidence="8">Cell division protein that may be involved in stabilizing or promoting the assembly of the division complex.</text>
</comment>
<keyword evidence="3 8" id="KW-0132">Cell division</keyword>
<evidence type="ECO:0000256" key="1">
    <source>
        <dbReference type="ARBA" id="ARBA00004370"/>
    </source>
</evidence>
<comment type="subcellular location">
    <subcellularLocation>
        <location evidence="8">Cell membrane</location>
        <topology evidence="8">Single-pass type II membrane protein</topology>
    </subcellularLocation>
    <subcellularLocation>
        <location evidence="1">Membrane</location>
    </subcellularLocation>
    <text evidence="8">Localizes to the division septum.</text>
</comment>
<evidence type="ECO:0000256" key="3">
    <source>
        <dbReference type="ARBA" id="ARBA00022618"/>
    </source>
</evidence>
<feature type="transmembrane region" description="Helical" evidence="8">
    <location>
        <begin position="28"/>
        <end position="45"/>
    </location>
</feature>
<organism evidence="10 11">
    <name type="scientific">Virgibacillus sediminis</name>
    <dbReference type="NCBI Taxonomy" id="202260"/>
    <lineage>
        <taxon>Bacteria</taxon>
        <taxon>Bacillati</taxon>
        <taxon>Bacillota</taxon>
        <taxon>Bacilli</taxon>
        <taxon>Bacillales</taxon>
        <taxon>Bacillaceae</taxon>
        <taxon>Virgibacillus</taxon>
    </lineage>
</organism>
<dbReference type="Gene3D" id="3.40.50.10960">
    <property type="match status" value="1"/>
</dbReference>
<dbReference type="Proteomes" id="UP001595387">
    <property type="component" value="Unassembled WGS sequence"/>
</dbReference>
<evidence type="ECO:0000256" key="7">
    <source>
        <dbReference type="ARBA" id="ARBA00023306"/>
    </source>
</evidence>
<name>A0ABV7ABN3_9BACI</name>
<comment type="similarity">
    <text evidence="8">Belongs to the FtsQ/DivIB family. DivIB subfamily.</text>
</comment>
<dbReference type="PROSITE" id="PS51779">
    <property type="entry name" value="POTRA"/>
    <property type="match status" value="1"/>
</dbReference>
<evidence type="ECO:0000256" key="6">
    <source>
        <dbReference type="ARBA" id="ARBA00023136"/>
    </source>
</evidence>
<keyword evidence="4 8" id="KW-0812">Transmembrane</keyword>
<evidence type="ECO:0000256" key="4">
    <source>
        <dbReference type="ARBA" id="ARBA00022692"/>
    </source>
</evidence>
<dbReference type="GO" id="GO:0051301">
    <property type="term" value="P:cell division"/>
    <property type="evidence" value="ECO:0007669"/>
    <property type="project" value="UniProtKB-KW"/>
</dbReference>
<evidence type="ECO:0000313" key="11">
    <source>
        <dbReference type="Proteomes" id="UP001595387"/>
    </source>
</evidence>
<evidence type="ECO:0000259" key="9">
    <source>
        <dbReference type="PROSITE" id="PS51779"/>
    </source>
</evidence>
<dbReference type="InterPro" id="IPR050487">
    <property type="entry name" value="FtsQ_DivIB"/>
</dbReference>
<sequence length="261" mass="29724">MSQKKIVSIEERIPKLKQARKKKANRRLVFYLSIFFILISIIIYLQSPLSNIRSVEVNGNSLLTEDKAIAQSGLNESTNIWTIDKSEIISALTSNPMVESAEVSRDFPWTVKIDLKEYKHIGYVKEESSYFPILGNGRVLNQSENVTFKGDAPLLLNFTEEEHLHRMTTELDKLPMNLLNLISEIHWQPTESSKNNILLYMNDGYVVSGSIRSFAEKMQLYPSIVSQLDPESEGIIHIGVGAYFEEFDTEEMEEAAAEEAE</sequence>
<dbReference type="InterPro" id="IPR026580">
    <property type="entry name" value="DivIB"/>
</dbReference>
<dbReference type="Pfam" id="PF08478">
    <property type="entry name" value="POTRA_1"/>
    <property type="match status" value="1"/>
</dbReference>
<proteinExistence type="inferred from homology"/>
<dbReference type="RefSeq" id="WP_390308271.1">
    <property type="nucleotide sequence ID" value="NZ_JBHRRZ010000040.1"/>
</dbReference>
<keyword evidence="11" id="KW-1185">Reference proteome</keyword>
<evidence type="ECO:0000256" key="5">
    <source>
        <dbReference type="ARBA" id="ARBA00022989"/>
    </source>
</evidence>
<dbReference type="PANTHER" id="PTHR37820">
    <property type="entry name" value="CELL DIVISION PROTEIN DIVIB"/>
    <property type="match status" value="1"/>
</dbReference>
<comment type="caution">
    <text evidence="10">The sequence shown here is derived from an EMBL/GenBank/DDBJ whole genome shotgun (WGS) entry which is preliminary data.</text>
</comment>
<reference evidence="11" key="1">
    <citation type="journal article" date="2019" name="Int. J. Syst. Evol. Microbiol.">
        <title>The Global Catalogue of Microorganisms (GCM) 10K type strain sequencing project: providing services to taxonomists for standard genome sequencing and annotation.</title>
        <authorList>
            <consortium name="The Broad Institute Genomics Platform"/>
            <consortium name="The Broad Institute Genome Sequencing Center for Infectious Disease"/>
            <person name="Wu L."/>
            <person name="Ma J."/>
        </authorList>
    </citation>
    <scope>NUCLEOTIDE SEQUENCE [LARGE SCALE GENOMIC DNA]</scope>
    <source>
        <strain evidence="11">KCTC 13193</strain>
    </source>
</reference>